<dbReference type="Gene3D" id="3.30.160.70">
    <property type="entry name" value="Methylated DNA-protein cysteine methyltransferase domain"/>
    <property type="match status" value="1"/>
</dbReference>
<dbReference type="EMBL" id="AP018694">
    <property type="protein sequence ID" value="BBE19023.1"/>
    <property type="molecule type" value="Genomic_DNA"/>
</dbReference>
<dbReference type="Pfam" id="PF01035">
    <property type="entry name" value="DNA_binding_1"/>
    <property type="match status" value="1"/>
</dbReference>
<dbReference type="Pfam" id="PF02870">
    <property type="entry name" value="Methyltransf_1N"/>
    <property type="match status" value="1"/>
</dbReference>
<sequence length="159" mass="17817">MQYQTSFSSPLGFLILKSEGQSVTEITFSDNDIQDQSSCELLENCKEQLQNYFSGKTTSFDLPLSPEGTEFQQKVWAELLQIPYGERITYMELAVRLGDPKCIRAAGTANGKNPIAIVIPCHRVIGAGNKLTGYAGGIWRKRLLLELEMKHNPSKRTLF</sequence>
<evidence type="ECO:0000313" key="13">
    <source>
        <dbReference type="Proteomes" id="UP001193389"/>
    </source>
</evidence>
<gene>
    <name evidence="12" type="ORF">AQPE_3196</name>
</gene>
<dbReference type="InterPro" id="IPR036388">
    <property type="entry name" value="WH-like_DNA-bd_sf"/>
</dbReference>
<comment type="subcellular location">
    <subcellularLocation>
        <location evidence="9">Cytoplasm</location>
    </subcellularLocation>
</comment>
<dbReference type="HAMAP" id="MF_00772">
    <property type="entry name" value="OGT"/>
    <property type="match status" value="1"/>
</dbReference>
<comment type="catalytic activity">
    <reaction evidence="1 9">
        <text>a 4-O-methyl-thymidine in DNA + L-cysteinyl-[protein] = a thymidine in DNA + S-methyl-L-cysteinyl-[protein]</text>
        <dbReference type="Rhea" id="RHEA:53428"/>
        <dbReference type="Rhea" id="RHEA-COMP:10131"/>
        <dbReference type="Rhea" id="RHEA-COMP:10132"/>
        <dbReference type="Rhea" id="RHEA-COMP:13555"/>
        <dbReference type="Rhea" id="RHEA-COMP:13556"/>
        <dbReference type="ChEBI" id="CHEBI:29950"/>
        <dbReference type="ChEBI" id="CHEBI:82612"/>
        <dbReference type="ChEBI" id="CHEBI:137386"/>
        <dbReference type="ChEBI" id="CHEBI:137387"/>
        <dbReference type="EC" id="2.1.1.63"/>
    </reaction>
</comment>
<dbReference type="PROSITE" id="PS00374">
    <property type="entry name" value="MGMT"/>
    <property type="match status" value="1"/>
</dbReference>
<comment type="function">
    <text evidence="9">Involved in the cellular defense against the biological effects of O6-methylguanine (O6-MeG) and O4-methylthymine (O4-MeT) in DNA. Repairs the methylated nucleobase in DNA by stoichiometrically transferring the methyl group to a cysteine residue in the enzyme. This is a suicide reaction: the enzyme is irreversibly inactivated.</text>
</comment>
<dbReference type="SUPFAM" id="SSF53155">
    <property type="entry name" value="Methylated DNA-protein cysteine methyltransferase domain"/>
    <property type="match status" value="1"/>
</dbReference>
<dbReference type="GO" id="GO:0032259">
    <property type="term" value="P:methylation"/>
    <property type="evidence" value="ECO:0007669"/>
    <property type="project" value="UniProtKB-KW"/>
</dbReference>
<evidence type="ECO:0000259" key="11">
    <source>
        <dbReference type="Pfam" id="PF02870"/>
    </source>
</evidence>
<keyword evidence="13" id="KW-1185">Reference proteome</keyword>
<evidence type="ECO:0000256" key="6">
    <source>
        <dbReference type="ARBA" id="ARBA00022763"/>
    </source>
</evidence>
<dbReference type="GO" id="GO:0003908">
    <property type="term" value="F:methylated-DNA-[protein]-cysteine S-methyltransferase activity"/>
    <property type="evidence" value="ECO:0007669"/>
    <property type="project" value="UniProtKB-UniRule"/>
</dbReference>
<comment type="miscellaneous">
    <text evidence="9">This enzyme catalyzes only one turnover and therefore is not strictly catalytic. According to one definition, an enzyme is a biocatalyst that acts repeatedly and over many reaction cycles.</text>
</comment>
<dbReference type="InterPro" id="IPR008332">
    <property type="entry name" value="MethylG_MeTrfase_N"/>
</dbReference>
<protein>
    <recommendedName>
        <fullName evidence="9">Methylated-DNA--protein-cysteine methyltransferase</fullName>
        <ecNumber evidence="9">2.1.1.63</ecNumber>
    </recommendedName>
    <alternativeName>
        <fullName evidence="9">6-O-methylguanine-DNA methyltransferase</fullName>
        <shortName evidence="9">MGMT</shortName>
    </alternativeName>
    <alternativeName>
        <fullName evidence="9">O-6-methylguanine-DNA-alkyltransferase</fullName>
    </alternativeName>
</protein>
<dbReference type="CDD" id="cd06445">
    <property type="entry name" value="ATase"/>
    <property type="match status" value="1"/>
</dbReference>
<keyword evidence="3 9" id="KW-0963">Cytoplasm</keyword>
<keyword evidence="6 9" id="KW-0227">DNA damage</keyword>
<dbReference type="InterPro" id="IPR023546">
    <property type="entry name" value="MGMT"/>
</dbReference>
<organism evidence="12 13">
    <name type="scientific">Aquipluma nitroreducens</name>
    <dbReference type="NCBI Taxonomy" id="2010828"/>
    <lineage>
        <taxon>Bacteria</taxon>
        <taxon>Pseudomonadati</taxon>
        <taxon>Bacteroidota</taxon>
        <taxon>Bacteroidia</taxon>
        <taxon>Marinilabiliales</taxon>
        <taxon>Prolixibacteraceae</taxon>
        <taxon>Aquipluma</taxon>
    </lineage>
</organism>
<dbReference type="NCBIfam" id="TIGR00589">
    <property type="entry name" value="ogt"/>
    <property type="match status" value="1"/>
</dbReference>
<evidence type="ECO:0000256" key="4">
    <source>
        <dbReference type="ARBA" id="ARBA00022603"/>
    </source>
</evidence>
<evidence type="ECO:0000256" key="3">
    <source>
        <dbReference type="ARBA" id="ARBA00022490"/>
    </source>
</evidence>
<keyword evidence="4 9" id="KW-0489">Methyltransferase</keyword>
<name>A0A5K7SBS2_9BACT</name>
<comment type="catalytic activity">
    <reaction evidence="8 9">
        <text>a 6-O-methyl-2'-deoxyguanosine in DNA + L-cysteinyl-[protein] = S-methyl-L-cysteinyl-[protein] + a 2'-deoxyguanosine in DNA</text>
        <dbReference type="Rhea" id="RHEA:24000"/>
        <dbReference type="Rhea" id="RHEA-COMP:10131"/>
        <dbReference type="Rhea" id="RHEA-COMP:10132"/>
        <dbReference type="Rhea" id="RHEA-COMP:11367"/>
        <dbReference type="Rhea" id="RHEA-COMP:11368"/>
        <dbReference type="ChEBI" id="CHEBI:29950"/>
        <dbReference type="ChEBI" id="CHEBI:82612"/>
        <dbReference type="ChEBI" id="CHEBI:85445"/>
        <dbReference type="ChEBI" id="CHEBI:85448"/>
        <dbReference type="EC" id="2.1.1.63"/>
    </reaction>
</comment>
<dbReference type="GO" id="GO:0006307">
    <property type="term" value="P:DNA alkylation repair"/>
    <property type="evidence" value="ECO:0007669"/>
    <property type="project" value="UniProtKB-UniRule"/>
</dbReference>
<dbReference type="EC" id="2.1.1.63" evidence="9"/>
<feature type="domain" description="Methylated-DNA-[protein]-cysteine S-methyltransferase DNA binding" evidence="10">
    <location>
        <begin position="70"/>
        <end position="148"/>
    </location>
</feature>
<dbReference type="KEGG" id="anf:AQPE_3196"/>
<evidence type="ECO:0000313" key="12">
    <source>
        <dbReference type="EMBL" id="BBE19023.1"/>
    </source>
</evidence>
<dbReference type="Gene3D" id="1.10.10.10">
    <property type="entry name" value="Winged helix-like DNA-binding domain superfamily/Winged helix DNA-binding domain"/>
    <property type="match status" value="1"/>
</dbReference>
<dbReference type="RefSeq" id="WP_318347298.1">
    <property type="nucleotide sequence ID" value="NZ_AP018694.1"/>
</dbReference>
<dbReference type="GO" id="GO:0005737">
    <property type="term" value="C:cytoplasm"/>
    <property type="evidence" value="ECO:0007669"/>
    <property type="project" value="UniProtKB-SubCell"/>
</dbReference>
<dbReference type="InterPro" id="IPR014048">
    <property type="entry name" value="MethylDNA_cys_MeTrfase_DNA-bd"/>
</dbReference>
<dbReference type="InterPro" id="IPR036217">
    <property type="entry name" value="MethylDNA_cys_MeTrfase_DNAb"/>
</dbReference>
<accession>A0A5K7SBS2</accession>
<evidence type="ECO:0000256" key="2">
    <source>
        <dbReference type="ARBA" id="ARBA00008711"/>
    </source>
</evidence>
<dbReference type="PANTHER" id="PTHR10815">
    <property type="entry name" value="METHYLATED-DNA--PROTEIN-CYSTEINE METHYLTRANSFERASE"/>
    <property type="match status" value="1"/>
</dbReference>
<evidence type="ECO:0000256" key="8">
    <source>
        <dbReference type="ARBA" id="ARBA00049348"/>
    </source>
</evidence>
<evidence type="ECO:0000256" key="9">
    <source>
        <dbReference type="HAMAP-Rule" id="MF_00772"/>
    </source>
</evidence>
<dbReference type="FunFam" id="1.10.10.10:FF:000214">
    <property type="entry name" value="Methylated-DNA--protein-cysteine methyltransferase"/>
    <property type="match status" value="1"/>
</dbReference>
<evidence type="ECO:0000256" key="5">
    <source>
        <dbReference type="ARBA" id="ARBA00022679"/>
    </source>
</evidence>
<dbReference type="InterPro" id="IPR001497">
    <property type="entry name" value="MethylDNA_cys_MeTrfase_AS"/>
</dbReference>
<dbReference type="Proteomes" id="UP001193389">
    <property type="component" value="Chromosome"/>
</dbReference>
<dbReference type="SUPFAM" id="SSF46767">
    <property type="entry name" value="Methylated DNA-protein cysteine methyltransferase, C-terminal domain"/>
    <property type="match status" value="1"/>
</dbReference>
<evidence type="ECO:0000259" key="10">
    <source>
        <dbReference type="Pfam" id="PF01035"/>
    </source>
</evidence>
<proteinExistence type="inferred from homology"/>
<feature type="active site" description="Nucleophile; methyl group acceptor" evidence="9">
    <location>
        <position position="121"/>
    </location>
</feature>
<dbReference type="InterPro" id="IPR036631">
    <property type="entry name" value="MGMT_N_sf"/>
</dbReference>
<evidence type="ECO:0000256" key="1">
    <source>
        <dbReference type="ARBA" id="ARBA00001286"/>
    </source>
</evidence>
<evidence type="ECO:0000256" key="7">
    <source>
        <dbReference type="ARBA" id="ARBA00023204"/>
    </source>
</evidence>
<comment type="similarity">
    <text evidence="2 9">Belongs to the MGMT family.</text>
</comment>
<keyword evidence="7 9" id="KW-0234">DNA repair</keyword>
<dbReference type="PANTHER" id="PTHR10815:SF13">
    <property type="entry name" value="METHYLATED-DNA--PROTEIN-CYSTEINE METHYLTRANSFERASE"/>
    <property type="match status" value="1"/>
</dbReference>
<feature type="domain" description="Methylguanine DNA methyltransferase ribonuclease-like" evidence="11">
    <location>
        <begin position="3"/>
        <end position="66"/>
    </location>
</feature>
<reference evidence="12" key="1">
    <citation type="journal article" date="2020" name="Int. J. Syst. Evol. Microbiol.">
        <title>Aquipluma nitroreducens gen. nov. sp. nov., a novel facultatively anaerobic bacterium isolated from a freshwater lake.</title>
        <authorList>
            <person name="Watanabe M."/>
            <person name="Kojima H."/>
            <person name="Fukui M."/>
        </authorList>
    </citation>
    <scope>NUCLEOTIDE SEQUENCE</scope>
    <source>
        <strain evidence="12">MeG22</strain>
    </source>
</reference>
<dbReference type="AlphaFoldDB" id="A0A5K7SBS2"/>
<keyword evidence="5 9" id="KW-0808">Transferase</keyword>